<evidence type="ECO:0000313" key="3">
    <source>
        <dbReference type="Proteomes" id="UP000693981"/>
    </source>
</evidence>
<keyword evidence="1" id="KW-0732">Signal</keyword>
<feature type="signal peptide" evidence="1">
    <location>
        <begin position="1"/>
        <end position="21"/>
    </location>
</feature>
<evidence type="ECO:0000256" key="1">
    <source>
        <dbReference type="SAM" id="SignalP"/>
    </source>
</evidence>
<proteinExistence type="predicted"/>
<dbReference type="PANTHER" id="PTHR22538:SF1">
    <property type="entry name" value="VWFD DOMAIN-CONTAINING PROTEIN"/>
    <property type="match status" value="1"/>
</dbReference>
<protein>
    <submittedName>
        <fullName evidence="2">Uncharacterized protein</fullName>
    </submittedName>
</protein>
<name>A0A8T1WQY9_9STRA</name>
<accession>A0A8T1WQY9</accession>
<evidence type="ECO:0000313" key="2">
    <source>
        <dbReference type="EMBL" id="KAG7394119.1"/>
    </source>
</evidence>
<keyword evidence="3" id="KW-1185">Reference proteome</keyword>
<organism evidence="2 3">
    <name type="scientific">Phytophthora boehmeriae</name>
    <dbReference type="NCBI Taxonomy" id="109152"/>
    <lineage>
        <taxon>Eukaryota</taxon>
        <taxon>Sar</taxon>
        <taxon>Stramenopiles</taxon>
        <taxon>Oomycota</taxon>
        <taxon>Peronosporomycetes</taxon>
        <taxon>Peronosporales</taxon>
        <taxon>Peronosporaceae</taxon>
        <taxon>Phytophthora</taxon>
    </lineage>
</organism>
<sequence>MLHLMRAAILTVLAMATVATGALEKQPTHMLPSCSQQQCTLNPLANTPSLRLRVTLKRKSMKVHGQHLFDVFTRPVISADGSSVRYDGFATFVKGDTQFTYMLVDGAAYVVETVGNGITEAATKTARCVPPPIPFESIVSALNNATVISSASADGEALECSDGSILQTSVGGQDFVICTEGVIGFNAYSGDMAVTVEYLDVPIKSISPPVIAEWSAACDSVEAYTTLTPTGFALLTGTGMPQEI</sequence>
<feature type="chain" id="PRO_5035770970" evidence="1">
    <location>
        <begin position="22"/>
        <end position="244"/>
    </location>
</feature>
<dbReference type="AlphaFoldDB" id="A0A8T1WQY9"/>
<reference evidence="2" key="1">
    <citation type="submission" date="2021-02" db="EMBL/GenBank/DDBJ databases">
        <authorList>
            <person name="Palmer J.M."/>
        </authorList>
    </citation>
    <scope>NUCLEOTIDE SEQUENCE</scope>
    <source>
        <strain evidence="2">SCRP23</strain>
    </source>
</reference>
<dbReference type="EMBL" id="JAGDFL010000298">
    <property type="protein sequence ID" value="KAG7394119.1"/>
    <property type="molecule type" value="Genomic_DNA"/>
</dbReference>
<dbReference type="Proteomes" id="UP000693981">
    <property type="component" value="Unassembled WGS sequence"/>
</dbReference>
<dbReference type="PANTHER" id="PTHR22538">
    <property type="entry name" value="CILIA- AND FLAGELLA-ASSOCIATED PROTEIN 74"/>
    <property type="match status" value="1"/>
</dbReference>
<dbReference type="OrthoDB" id="128554at2759"/>
<comment type="caution">
    <text evidence="2">The sequence shown here is derived from an EMBL/GenBank/DDBJ whole genome shotgun (WGS) entry which is preliminary data.</text>
</comment>
<gene>
    <name evidence="2" type="ORF">PHYBOEH_005646</name>
</gene>